<dbReference type="InterPro" id="IPR049747">
    <property type="entry name" value="SCO2522-like"/>
</dbReference>
<gene>
    <name evidence="1" type="ORF">GCM10009838_25580</name>
</gene>
<comment type="caution">
    <text evidence="1">The sequence shown here is derived from an EMBL/GenBank/DDBJ whole genome shotgun (WGS) entry which is preliminary data.</text>
</comment>
<accession>A0ABN2RBR0</accession>
<dbReference type="EMBL" id="BAAAQM010000012">
    <property type="protein sequence ID" value="GAA1966693.1"/>
    <property type="molecule type" value="Genomic_DNA"/>
</dbReference>
<dbReference type="RefSeq" id="WP_344657187.1">
    <property type="nucleotide sequence ID" value="NZ_BAAAQM010000012.1"/>
</dbReference>
<dbReference type="NCBIfam" id="NF040566">
    <property type="entry name" value="SCO2522_fam"/>
    <property type="match status" value="1"/>
</dbReference>
<keyword evidence="2" id="KW-1185">Reference proteome</keyword>
<evidence type="ECO:0000313" key="1">
    <source>
        <dbReference type="EMBL" id="GAA1966693.1"/>
    </source>
</evidence>
<dbReference type="Proteomes" id="UP001499854">
    <property type="component" value="Unassembled WGS sequence"/>
</dbReference>
<proteinExistence type="predicted"/>
<organism evidence="1 2">
    <name type="scientific">Catenulispora subtropica</name>
    <dbReference type="NCBI Taxonomy" id="450798"/>
    <lineage>
        <taxon>Bacteria</taxon>
        <taxon>Bacillati</taxon>
        <taxon>Actinomycetota</taxon>
        <taxon>Actinomycetes</taxon>
        <taxon>Catenulisporales</taxon>
        <taxon>Catenulisporaceae</taxon>
        <taxon>Catenulispora</taxon>
    </lineage>
</organism>
<reference evidence="1 2" key="1">
    <citation type="journal article" date="2019" name="Int. J. Syst. Evol. Microbiol.">
        <title>The Global Catalogue of Microorganisms (GCM) 10K type strain sequencing project: providing services to taxonomists for standard genome sequencing and annotation.</title>
        <authorList>
            <consortium name="The Broad Institute Genomics Platform"/>
            <consortium name="The Broad Institute Genome Sequencing Center for Infectious Disease"/>
            <person name="Wu L."/>
            <person name="Ma J."/>
        </authorList>
    </citation>
    <scope>NUCLEOTIDE SEQUENCE [LARGE SCALE GENOMIC DNA]</scope>
    <source>
        <strain evidence="1 2">JCM 16013</strain>
    </source>
</reference>
<name>A0ABN2RBR0_9ACTN</name>
<sequence length="345" mass="37805">MTAVDVSYHELTEAARVEAVPLAHLSVETGHLYLDDFADGDRLIARQLEQAAPWLEAAGKRIRKRFGRNARISTCFLVDDYTPSSSAGEPPKPSEVVDIVTSAAEQAGFKIDYLAREAGCAVACERPYSGPRDQSRLADIVAGLIVEEAAVGANGSRPPTAQTGWLSNGQRSPAVTVAMDAPEWEAPQEFGSYRHSVFVDVELWSLDKSRSEPERQYSCSLLAAVWQLLRLGLLRDAGRAVAGPYRFGSGEALPDLWSQLPTVTQLTPDAAPFAAYQSLSLLPPHYRAAEHAAEVIIDHLQFDEAVLKQTEERALHEASPVTLPDNPTRRVSHLFFDEVHVTHND</sequence>
<protein>
    <submittedName>
        <fullName evidence="1">SCO2522 family protein</fullName>
    </submittedName>
</protein>
<evidence type="ECO:0000313" key="2">
    <source>
        <dbReference type="Proteomes" id="UP001499854"/>
    </source>
</evidence>